<sequence>MEGKDVDALTRKVFTHWHISDLADIMGPDRSPPLFSEHLRRNLAALSQETSLEQAREWLTTEIDARQNDGYQNRGPQRNFLTAGDVKGVLETRVPDRKTSTRARSSSLQVQSPISPTRAIQPVSSLSPVPTSAAHKLPGNASILQTMRQATPQQQEQSPNATQIDQTRQQEVAKGQSKIHERQGCIQSTPRPRPIFSLPSVVNSPTKSQVRPASVLAKYKRKRADILAELADDIHELDLRVKVAQSNVKFAQHKENKASNELQSARIAEQEAPSESQIETRIQDKVLLQAALDEFRTKNQSLLEARHAENLSGNREDTCLPEENRPRSVAFYIGKAATQIVEDVKRLQDDRLTIRKIKEAASAAVRAAEEDLAKKRDEVRTLVNLASDLENDYNAAIDEKALLES</sequence>
<dbReference type="EMBL" id="VUJX02000021">
    <property type="protein sequence ID" value="KAL0929223.1"/>
    <property type="molecule type" value="Genomic_DNA"/>
</dbReference>
<accession>A0ACC3YAW7</accession>
<dbReference type="Proteomes" id="UP000805649">
    <property type="component" value="Unassembled WGS sequence"/>
</dbReference>
<evidence type="ECO:0000313" key="2">
    <source>
        <dbReference type="Proteomes" id="UP000805649"/>
    </source>
</evidence>
<name>A0ACC3YAW7_COLTU</name>
<comment type="caution">
    <text evidence="1">The sequence shown here is derived from an EMBL/GenBank/DDBJ whole genome shotgun (WGS) entry which is preliminary data.</text>
</comment>
<reference evidence="1 2" key="1">
    <citation type="journal article" date="2020" name="Phytopathology">
        <title>Genome Sequence Resources of Colletotrichum truncatum, C. plurivorum, C. musicola, and C. sojae: Four Species Pathogenic to Soybean (Glycine max).</title>
        <authorList>
            <person name="Rogerio F."/>
            <person name="Boufleur T.R."/>
            <person name="Ciampi-Guillardi M."/>
            <person name="Sukno S.A."/>
            <person name="Thon M.R."/>
            <person name="Massola Junior N.S."/>
            <person name="Baroncelli R."/>
        </authorList>
    </citation>
    <scope>NUCLEOTIDE SEQUENCE [LARGE SCALE GENOMIC DNA]</scope>
    <source>
        <strain evidence="1 2">CMES1059</strain>
    </source>
</reference>
<protein>
    <submittedName>
        <fullName evidence="1">Uncharacterized protein</fullName>
    </submittedName>
</protein>
<proteinExistence type="predicted"/>
<gene>
    <name evidence="1" type="ORF">CTRU02_215821</name>
</gene>
<organism evidence="1 2">
    <name type="scientific">Colletotrichum truncatum</name>
    <name type="common">Anthracnose fungus</name>
    <name type="synonym">Colletotrichum capsici</name>
    <dbReference type="NCBI Taxonomy" id="5467"/>
    <lineage>
        <taxon>Eukaryota</taxon>
        <taxon>Fungi</taxon>
        <taxon>Dikarya</taxon>
        <taxon>Ascomycota</taxon>
        <taxon>Pezizomycotina</taxon>
        <taxon>Sordariomycetes</taxon>
        <taxon>Hypocreomycetidae</taxon>
        <taxon>Glomerellales</taxon>
        <taxon>Glomerellaceae</taxon>
        <taxon>Colletotrichum</taxon>
        <taxon>Colletotrichum truncatum species complex</taxon>
    </lineage>
</organism>
<evidence type="ECO:0000313" key="1">
    <source>
        <dbReference type="EMBL" id="KAL0929223.1"/>
    </source>
</evidence>
<keyword evidence="2" id="KW-1185">Reference proteome</keyword>